<evidence type="ECO:0000313" key="2">
    <source>
        <dbReference type="EMBL" id="MFD2263618.1"/>
    </source>
</evidence>
<keyword evidence="2" id="KW-0489">Methyltransferase</keyword>
<keyword evidence="2" id="KW-0808">Transferase</keyword>
<evidence type="ECO:0000259" key="1">
    <source>
        <dbReference type="Pfam" id="PF05050"/>
    </source>
</evidence>
<dbReference type="Gene3D" id="3.40.50.150">
    <property type="entry name" value="Vaccinia Virus protein VP39"/>
    <property type="match status" value="1"/>
</dbReference>
<evidence type="ECO:0000313" key="3">
    <source>
        <dbReference type="Proteomes" id="UP001597295"/>
    </source>
</evidence>
<feature type="domain" description="Methyltransferase FkbM" evidence="1">
    <location>
        <begin position="61"/>
        <end position="222"/>
    </location>
</feature>
<dbReference type="GO" id="GO:0032259">
    <property type="term" value="P:methylation"/>
    <property type="evidence" value="ECO:0007669"/>
    <property type="project" value="UniProtKB-KW"/>
</dbReference>
<protein>
    <submittedName>
        <fullName evidence="2">FkbM family methyltransferase</fullName>
        <ecNumber evidence="2">2.1.1.-</ecNumber>
    </submittedName>
</protein>
<dbReference type="Proteomes" id="UP001597295">
    <property type="component" value="Unassembled WGS sequence"/>
</dbReference>
<comment type="caution">
    <text evidence="2">The sequence shown here is derived from an EMBL/GenBank/DDBJ whole genome shotgun (WGS) entry which is preliminary data.</text>
</comment>
<reference evidence="3" key="1">
    <citation type="journal article" date="2019" name="Int. J. Syst. Evol. Microbiol.">
        <title>The Global Catalogue of Microorganisms (GCM) 10K type strain sequencing project: providing services to taxonomists for standard genome sequencing and annotation.</title>
        <authorList>
            <consortium name="The Broad Institute Genomics Platform"/>
            <consortium name="The Broad Institute Genome Sequencing Center for Infectious Disease"/>
            <person name="Wu L."/>
            <person name="Ma J."/>
        </authorList>
    </citation>
    <scope>NUCLEOTIDE SEQUENCE [LARGE SCALE GENOMIC DNA]</scope>
    <source>
        <strain evidence="3">CGMCC 1.19062</strain>
    </source>
</reference>
<proteinExistence type="predicted"/>
<dbReference type="InterPro" id="IPR053188">
    <property type="entry name" value="FkbM_Methyltransferase"/>
</dbReference>
<dbReference type="EC" id="2.1.1.-" evidence="2"/>
<organism evidence="2 3">
    <name type="scientific">Lacibacterium aquatile</name>
    <dbReference type="NCBI Taxonomy" id="1168082"/>
    <lineage>
        <taxon>Bacteria</taxon>
        <taxon>Pseudomonadati</taxon>
        <taxon>Pseudomonadota</taxon>
        <taxon>Alphaproteobacteria</taxon>
        <taxon>Rhodospirillales</taxon>
        <taxon>Rhodospirillaceae</taxon>
    </lineage>
</organism>
<accession>A0ABW5DR60</accession>
<dbReference type="EMBL" id="JBHUIP010000012">
    <property type="protein sequence ID" value="MFD2263618.1"/>
    <property type="molecule type" value="Genomic_DNA"/>
</dbReference>
<gene>
    <name evidence="2" type="ORF">ACFSM5_12025</name>
</gene>
<dbReference type="NCBIfam" id="TIGR01444">
    <property type="entry name" value="fkbM_fam"/>
    <property type="match status" value="1"/>
</dbReference>
<dbReference type="InterPro" id="IPR006342">
    <property type="entry name" value="FkbM_mtfrase"/>
</dbReference>
<dbReference type="GO" id="GO:0008168">
    <property type="term" value="F:methyltransferase activity"/>
    <property type="evidence" value="ECO:0007669"/>
    <property type="project" value="UniProtKB-KW"/>
</dbReference>
<sequence>MTLSTGQIVAALQAATLDDDLEMACWRYMNRVRNDNNFEFETNGEDNFLAMVTPFCRTVMDVGACVGDWTEAALARKPDAIIHCFEPLPANFAALQRNLGKRAFVNGFALGATSGEVRFQVPADKGQEKWELGSLYSRMAPGVDSMTEIAVEVRTLSDYCRDQEIGSIDLLKIDTEGAEMDVLLGGERLFSEGRVKAVQFEYGATWLDARRQLFDVFQFIASKPYVLAKLMPTGPMVMEKYQPMFDNFAYSNWAILHRDLLA</sequence>
<dbReference type="PANTHER" id="PTHR36973:SF4">
    <property type="entry name" value="NODULATION PROTEIN"/>
    <property type="match status" value="1"/>
</dbReference>
<dbReference type="SUPFAM" id="SSF53335">
    <property type="entry name" value="S-adenosyl-L-methionine-dependent methyltransferases"/>
    <property type="match status" value="1"/>
</dbReference>
<name>A0ABW5DR60_9PROT</name>
<dbReference type="PANTHER" id="PTHR36973">
    <property type="entry name" value="SLL1456 PROTEIN-RELATED"/>
    <property type="match status" value="1"/>
</dbReference>
<keyword evidence="3" id="KW-1185">Reference proteome</keyword>
<dbReference type="InterPro" id="IPR029063">
    <property type="entry name" value="SAM-dependent_MTases_sf"/>
</dbReference>
<dbReference type="Pfam" id="PF05050">
    <property type="entry name" value="Methyltransf_21"/>
    <property type="match status" value="1"/>
</dbReference>
<dbReference type="RefSeq" id="WP_379876643.1">
    <property type="nucleotide sequence ID" value="NZ_JBHUIP010000012.1"/>
</dbReference>